<dbReference type="Pfam" id="PF00486">
    <property type="entry name" value="Trans_reg_C"/>
    <property type="match status" value="1"/>
</dbReference>
<organism evidence="8 9">
    <name type="scientific">Micromonospora siamensis</name>
    <dbReference type="NCBI Taxonomy" id="299152"/>
    <lineage>
        <taxon>Bacteria</taxon>
        <taxon>Bacillati</taxon>
        <taxon>Actinomycetota</taxon>
        <taxon>Actinomycetes</taxon>
        <taxon>Micromonosporales</taxon>
        <taxon>Micromonosporaceae</taxon>
        <taxon>Micromonospora</taxon>
    </lineage>
</organism>
<dbReference type="SMART" id="SM01043">
    <property type="entry name" value="BTAD"/>
    <property type="match status" value="1"/>
</dbReference>
<dbReference type="PANTHER" id="PTHR35807">
    <property type="entry name" value="TRANSCRIPTIONAL REGULATOR REDD-RELATED"/>
    <property type="match status" value="1"/>
</dbReference>
<evidence type="ECO:0000313" key="9">
    <source>
        <dbReference type="Proteomes" id="UP000198210"/>
    </source>
</evidence>
<dbReference type="PANTHER" id="PTHR35807:SF1">
    <property type="entry name" value="TRANSCRIPTIONAL REGULATOR REDD"/>
    <property type="match status" value="1"/>
</dbReference>
<feature type="compositionally biased region" description="Low complexity" evidence="6">
    <location>
        <begin position="267"/>
        <end position="278"/>
    </location>
</feature>
<dbReference type="InterPro" id="IPR005158">
    <property type="entry name" value="BTAD"/>
</dbReference>
<feature type="domain" description="OmpR/PhoB-type" evidence="7">
    <location>
        <begin position="1"/>
        <end position="97"/>
    </location>
</feature>
<dbReference type="Proteomes" id="UP000198210">
    <property type="component" value="Chromosome I"/>
</dbReference>
<dbReference type="SUPFAM" id="SSF48452">
    <property type="entry name" value="TPR-like"/>
    <property type="match status" value="1"/>
</dbReference>
<feature type="DNA-binding region" description="OmpR/PhoB-type" evidence="5">
    <location>
        <begin position="1"/>
        <end position="97"/>
    </location>
</feature>
<evidence type="ECO:0000256" key="2">
    <source>
        <dbReference type="ARBA" id="ARBA00023015"/>
    </source>
</evidence>
<feature type="region of interest" description="Disordered" evidence="6">
    <location>
        <begin position="249"/>
        <end position="304"/>
    </location>
</feature>
<keyword evidence="2" id="KW-0805">Transcription regulation</keyword>
<gene>
    <name evidence="8" type="ORF">GA0074704_3121</name>
</gene>
<dbReference type="GO" id="GO:0003677">
    <property type="term" value="F:DNA binding"/>
    <property type="evidence" value="ECO:0007669"/>
    <property type="project" value="UniProtKB-UniRule"/>
</dbReference>
<dbReference type="RefSeq" id="WP_231926459.1">
    <property type="nucleotide sequence ID" value="NZ_JBHLYF010000028.1"/>
</dbReference>
<dbReference type="SUPFAM" id="SSF46894">
    <property type="entry name" value="C-terminal effector domain of the bipartite response regulators"/>
    <property type="match status" value="1"/>
</dbReference>
<evidence type="ECO:0000256" key="5">
    <source>
        <dbReference type="PROSITE-ProRule" id="PRU01091"/>
    </source>
</evidence>
<accession>A0A1C5I9X7</accession>
<keyword evidence="9" id="KW-1185">Reference proteome</keyword>
<dbReference type="Gene3D" id="1.10.10.10">
    <property type="entry name" value="Winged helix-like DNA-binding domain superfamily/Winged helix DNA-binding domain"/>
    <property type="match status" value="1"/>
</dbReference>
<dbReference type="SMART" id="SM00862">
    <property type="entry name" value="Trans_reg_C"/>
    <property type="match status" value="1"/>
</dbReference>
<evidence type="ECO:0000256" key="3">
    <source>
        <dbReference type="ARBA" id="ARBA00023125"/>
    </source>
</evidence>
<dbReference type="InterPro" id="IPR036388">
    <property type="entry name" value="WH-like_DNA-bd_sf"/>
</dbReference>
<protein>
    <submittedName>
        <fullName evidence="8">DNA-binding transcriptional activator of the SARP family</fullName>
    </submittedName>
</protein>
<feature type="compositionally biased region" description="Basic and acidic residues" evidence="6">
    <location>
        <begin position="255"/>
        <end position="266"/>
    </location>
</feature>
<dbReference type="AlphaFoldDB" id="A0A1C5I9X7"/>
<sequence>MASKTLALLGPLRVRVGGERVPLGGTRSECILAALLLDPGRTVSIDRLIAAGWGDHPPTSARAQVQNRVGTLRRALRAARPGGDIIVTEGTGYLVDLDGWELDLRRFDEEIRRAEVLSAARRVAEARAALGAALKLWRGPALDGLETPPLAAAAVRLEERRLTALERRIHLDLDLGRHRDLVPELTELAGAHPFREEVHALLMLALHRSGQRVAALNAYRRLRAMLGEQIGVEPGARIRTLHEALLRGESAPAVRDADPAVDRPGDPRGAPGRSPGPAVNSRRSPGRRCCWCRAGSPRSGRPTT</sequence>
<dbReference type="CDD" id="cd15831">
    <property type="entry name" value="BTAD"/>
    <property type="match status" value="1"/>
</dbReference>
<keyword evidence="3 5" id="KW-0238">DNA-binding</keyword>
<dbReference type="Pfam" id="PF03704">
    <property type="entry name" value="BTAD"/>
    <property type="match status" value="1"/>
</dbReference>
<dbReference type="PROSITE" id="PS51755">
    <property type="entry name" value="OMPR_PHOB"/>
    <property type="match status" value="1"/>
</dbReference>
<evidence type="ECO:0000256" key="1">
    <source>
        <dbReference type="ARBA" id="ARBA00005820"/>
    </source>
</evidence>
<evidence type="ECO:0000256" key="6">
    <source>
        <dbReference type="SAM" id="MobiDB-lite"/>
    </source>
</evidence>
<comment type="similarity">
    <text evidence="1">Belongs to the AfsR/DnrI/RedD regulatory family.</text>
</comment>
<evidence type="ECO:0000313" key="8">
    <source>
        <dbReference type="EMBL" id="SCG55067.1"/>
    </source>
</evidence>
<dbReference type="Gene3D" id="1.25.40.10">
    <property type="entry name" value="Tetratricopeptide repeat domain"/>
    <property type="match status" value="1"/>
</dbReference>
<dbReference type="InterPro" id="IPR051677">
    <property type="entry name" value="AfsR-DnrI-RedD_regulator"/>
</dbReference>
<dbReference type="GO" id="GO:0000160">
    <property type="term" value="P:phosphorelay signal transduction system"/>
    <property type="evidence" value="ECO:0007669"/>
    <property type="project" value="InterPro"/>
</dbReference>
<name>A0A1C5I9X7_9ACTN</name>
<keyword evidence="4" id="KW-0804">Transcription</keyword>
<dbReference type="InterPro" id="IPR011990">
    <property type="entry name" value="TPR-like_helical_dom_sf"/>
</dbReference>
<dbReference type="InterPro" id="IPR016032">
    <property type="entry name" value="Sig_transdc_resp-reg_C-effctor"/>
</dbReference>
<dbReference type="GO" id="GO:0006355">
    <property type="term" value="P:regulation of DNA-templated transcription"/>
    <property type="evidence" value="ECO:0007669"/>
    <property type="project" value="InterPro"/>
</dbReference>
<dbReference type="EMBL" id="LT607751">
    <property type="protein sequence ID" value="SCG55067.1"/>
    <property type="molecule type" value="Genomic_DNA"/>
</dbReference>
<proteinExistence type="inferred from homology"/>
<reference evidence="8 9" key="1">
    <citation type="submission" date="2016-06" db="EMBL/GenBank/DDBJ databases">
        <authorList>
            <person name="Kjaerup R.B."/>
            <person name="Dalgaard T.S."/>
            <person name="Juul-Madsen H.R."/>
        </authorList>
    </citation>
    <scope>NUCLEOTIDE SEQUENCE [LARGE SCALE GENOMIC DNA]</scope>
    <source>
        <strain evidence="8 9">DSM 45097</strain>
    </source>
</reference>
<evidence type="ECO:0000256" key="4">
    <source>
        <dbReference type="ARBA" id="ARBA00023163"/>
    </source>
</evidence>
<evidence type="ECO:0000259" key="7">
    <source>
        <dbReference type="PROSITE" id="PS51755"/>
    </source>
</evidence>
<dbReference type="InterPro" id="IPR001867">
    <property type="entry name" value="OmpR/PhoB-type_DNA-bd"/>
</dbReference>